<reference evidence="6 7" key="1">
    <citation type="submission" date="2014-12" db="EMBL/GenBank/DDBJ databases">
        <title>Denitrispirillum autotrophicum gen. nov., sp. nov., Denitrifying, Facultatively Autotrophic Bacteria Isolated from Rice Paddy Soil.</title>
        <authorList>
            <person name="Ishii S."/>
            <person name="Ashida N."/>
            <person name="Ohno H."/>
            <person name="Otsuka S."/>
            <person name="Yokota A."/>
            <person name="Senoo K."/>
        </authorList>
    </citation>
    <scope>NUCLEOTIDE SEQUENCE [LARGE SCALE GENOMIC DNA]</scope>
    <source>
        <strain evidence="6 7">TSA66</strain>
    </source>
</reference>
<feature type="binding site" evidence="5">
    <location>
        <position position="89"/>
    </location>
    <ligand>
        <name>Zn(2+)</name>
        <dbReference type="ChEBI" id="CHEBI:29105"/>
    </ligand>
</feature>
<proteinExistence type="inferred from homology"/>
<comment type="function">
    <text evidence="5">Involved in the maturation of [NiFe] hydrogenases. Required for nickel insertion into the metal center of the hydrogenase.</text>
</comment>
<gene>
    <name evidence="5" type="primary">hypA</name>
    <name evidence="6" type="ORF">TSA66_09770</name>
</gene>
<dbReference type="Gene3D" id="3.30.2320.80">
    <property type="match status" value="1"/>
</dbReference>
<dbReference type="OrthoDB" id="288014at2"/>
<comment type="caution">
    <text evidence="6">The sequence shown here is derived from an EMBL/GenBank/DDBJ whole genome shotgun (WGS) entry which is preliminary data.</text>
</comment>
<dbReference type="GO" id="GO:0008270">
    <property type="term" value="F:zinc ion binding"/>
    <property type="evidence" value="ECO:0007669"/>
    <property type="project" value="UniProtKB-UniRule"/>
</dbReference>
<name>A0A0C2BM20_9BURK</name>
<dbReference type="NCBIfam" id="TIGR00100">
    <property type="entry name" value="hypA"/>
    <property type="match status" value="1"/>
</dbReference>
<evidence type="ECO:0000256" key="4">
    <source>
        <dbReference type="ARBA" id="ARBA00022833"/>
    </source>
</evidence>
<keyword evidence="3 5" id="KW-0479">Metal-binding</keyword>
<sequence>MHEMSLAEGVLQVIEDSARTNGFSQVKTVWLEVGALAGVEADALRFCFDAVVKNSIADGARLDIIETPGEGYCMHCDKTVPISQRYDPCPHCGGYQVQPTGGLELKVRELEVD</sequence>
<dbReference type="Pfam" id="PF01155">
    <property type="entry name" value="HypA"/>
    <property type="match status" value="1"/>
</dbReference>
<accession>A0A0C2BM20</accession>
<keyword evidence="2 5" id="KW-0533">Nickel</keyword>
<protein>
    <recommendedName>
        <fullName evidence="5">Hydrogenase maturation factor HypA</fullName>
    </recommendedName>
</protein>
<keyword evidence="7" id="KW-1185">Reference proteome</keyword>
<dbReference type="PIRSF" id="PIRSF004761">
    <property type="entry name" value="Hydrgn_mat_HypA"/>
    <property type="match status" value="1"/>
</dbReference>
<evidence type="ECO:0000256" key="2">
    <source>
        <dbReference type="ARBA" id="ARBA00022596"/>
    </source>
</evidence>
<evidence type="ECO:0000256" key="5">
    <source>
        <dbReference type="HAMAP-Rule" id="MF_00213"/>
    </source>
</evidence>
<dbReference type="Proteomes" id="UP000031572">
    <property type="component" value="Unassembled WGS sequence"/>
</dbReference>
<dbReference type="PANTHER" id="PTHR34535">
    <property type="entry name" value="HYDROGENASE MATURATION FACTOR HYPA"/>
    <property type="match status" value="1"/>
</dbReference>
<evidence type="ECO:0000313" key="7">
    <source>
        <dbReference type="Proteomes" id="UP000031572"/>
    </source>
</evidence>
<dbReference type="AlphaFoldDB" id="A0A0C2BM20"/>
<dbReference type="RefSeq" id="WP_040039859.1">
    <property type="nucleotide sequence ID" value="NZ_JWJG01000028.1"/>
</dbReference>
<feature type="binding site" evidence="5">
    <location>
        <position position="76"/>
    </location>
    <ligand>
        <name>Zn(2+)</name>
        <dbReference type="ChEBI" id="CHEBI:29105"/>
    </ligand>
</feature>
<dbReference type="InterPro" id="IPR000688">
    <property type="entry name" value="HypA/HybF"/>
</dbReference>
<dbReference type="HAMAP" id="MF_00213">
    <property type="entry name" value="HypA_HybF"/>
    <property type="match status" value="1"/>
</dbReference>
<feature type="binding site" evidence="5">
    <location>
        <position position="92"/>
    </location>
    <ligand>
        <name>Zn(2+)</name>
        <dbReference type="ChEBI" id="CHEBI:29105"/>
    </ligand>
</feature>
<comment type="similarity">
    <text evidence="1 5">Belongs to the HypA/HybF family.</text>
</comment>
<keyword evidence="4 5" id="KW-0862">Zinc</keyword>
<feature type="binding site" evidence="5">
    <location>
        <position position="2"/>
    </location>
    <ligand>
        <name>Ni(2+)</name>
        <dbReference type="ChEBI" id="CHEBI:49786"/>
    </ligand>
</feature>
<dbReference type="InterPro" id="IPR020538">
    <property type="entry name" value="Hydgase_Ni_incorp_HypA/HybF_CS"/>
</dbReference>
<dbReference type="EMBL" id="JWJG01000028">
    <property type="protein sequence ID" value="KIF81034.1"/>
    <property type="molecule type" value="Genomic_DNA"/>
</dbReference>
<dbReference type="GO" id="GO:0016151">
    <property type="term" value="F:nickel cation binding"/>
    <property type="evidence" value="ECO:0007669"/>
    <property type="project" value="UniProtKB-UniRule"/>
</dbReference>
<dbReference type="PANTHER" id="PTHR34535:SF3">
    <property type="entry name" value="HYDROGENASE MATURATION FACTOR HYPA"/>
    <property type="match status" value="1"/>
</dbReference>
<dbReference type="FunFam" id="3.30.2320.80:FF:000001">
    <property type="entry name" value="Hydrogenase maturation factor HypA"/>
    <property type="match status" value="1"/>
</dbReference>
<dbReference type="PROSITE" id="PS01249">
    <property type="entry name" value="HYPA"/>
    <property type="match status" value="1"/>
</dbReference>
<feature type="binding site" evidence="5">
    <location>
        <position position="73"/>
    </location>
    <ligand>
        <name>Zn(2+)</name>
        <dbReference type="ChEBI" id="CHEBI:29105"/>
    </ligand>
</feature>
<dbReference type="GO" id="GO:0016530">
    <property type="term" value="F:metallochaperone activity"/>
    <property type="evidence" value="ECO:0007669"/>
    <property type="project" value="UniProtKB-ARBA"/>
</dbReference>
<evidence type="ECO:0000256" key="3">
    <source>
        <dbReference type="ARBA" id="ARBA00022723"/>
    </source>
</evidence>
<evidence type="ECO:0000256" key="1">
    <source>
        <dbReference type="ARBA" id="ARBA00010748"/>
    </source>
</evidence>
<evidence type="ECO:0000313" key="6">
    <source>
        <dbReference type="EMBL" id="KIF81034.1"/>
    </source>
</evidence>
<dbReference type="STRING" id="709839.TSA66_09770"/>
<organism evidence="6 7">
    <name type="scientific">Noviherbaspirillum autotrophicum</name>
    <dbReference type="NCBI Taxonomy" id="709839"/>
    <lineage>
        <taxon>Bacteria</taxon>
        <taxon>Pseudomonadati</taxon>
        <taxon>Pseudomonadota</taxon>
        <taxon>Betaproteobacteria</taxon>
        <taxon>Burkholderiales</taxon>
        <taxon>Oxalobacteraceae</taxon>
        <taxon>Noviherbaspirillum</taxon>
    </lineage>
</organism>
<dbReference type="GO" id="GO:0051604">
    <property type="term" value="P:protein maturation"/>
    <property type="evidence" value="ECO:0007669"/>
    <property type="project" value="InterPro"/>
</dbReference>